<proteinExistence type="predicted"/>
<dbReference type="InterPro" id="IPR007110">
    <property type="entry name" value="Ig-like_dom"/>
</dbReference>
<gene>
    <name evidence="3" type="ORF">TBIB3V08_LOCUS5661</name>
</gene>
<dbReference type="Pfam" id="PF07686">
    <property type="entry name" value="V-set"/>
    <property type="match status" value="1"/>
</dbReference>
<feature type="domain" description="Ig-like" evidence="2">
    <location>
        <begin position="151"/>
        <end position="243"/>
    </location>
</feature>
<dbReference type="PANTHER" id="PTHR21261">
    <property type="entry name" value="BEAT PROTEIN"/>
    <property type="match status" value="1"/>
</dbReference>
<feature type="transmembrane region" description="Helical" evidence="1">
    <location>
        <begin position="29"/>
        <end position="46"/>
    </location>
</feature>
<dbReference type="EMBL" id="OD566050">
    <property type="protein sequence ID" value="CAD7443251.1"/>
    <property type="molecule type" value="Genomic_DNA"/>
</dbReference>
<dbReference type="InterPro" id="IPR036179">
    <property type="entry name" value="Ig-like_dom_sf"/>
</dbReference>
<keyword evidence="1" id="KW-0472">Membrane</keyword>
<dbReference type="SUPFAM" id="SSF141571">
    <property type="entry name" value="Pentapeptide repeat-like"/>
    <property type="match status" value="1"/>
</dbReference>
<dbReference type="Gene3D" id="2.60.40.10">
    <property type="entry name" value="Immunoglobulins"/>
    <property type="match status" value="1"/>
</dbReference>
<accession>A0A7R9EXM6</accession>
<keyword evidence="1" id="KW-0812">Transmembrane</keyword>
<dbReference type="InterPro" id="IPR013106">
    <property type="entry name" value="Ig_V-set"/>
</dbReference>
<dbReference type="AlphaFoldDB" id="A0A7R9EXM6"/>
<name>A0A7R9EXM6_9NEOP</name>
<dbReference type="SUPFAM" id="SSF48726">
    <property type="entry name" value="Immunoglobulin"/>
    <property type="match status" value="1"/>
</dbReference>
<dbReference type="CDD" id="cd00096">
    <property type="entry name" value="Ig"/>
    <property type="match status" value="1"/>
</dbReference>
<evidence type="ECO:0000259" key="2">
    <source>
        <dbReference type="PROSITE" id="PS50835"/>
    </source>
</evidence>
<dbReference type="Gene3D" id="2.160.20.80">
    <property type="entry name" value="E3 ubiquitin-protein ligase SopA"/>
    <property type="match status" value="1"/>
</dbReference>
<dbReference type="InterPro" id="IPR013783">
    <property type="entry name" value="Ig-like_fold"/>
</dbReference>
<organism evidence="3">
    <name type="scientific">Timema bartmani</name>
    <dbReference type="NCBI Taxonomy" id="61472"/>
    <lineage>
        <taxon>Eukaryota</taxon>
        <taxon>Metazoa</taxon>
        <taxon>Ecdysozoa</taxon>
        <taxon>Arthropoda</taxon>
        <taxon>Hexapoda</taxon>
        <taxon>Insecta</taxon>
        <taxon>Pterygota</taxon>
        <taxon>Neoptera</taxon>
        <taxon>Polyneoptera</taxon>
        <taxon>Phasmatodea</taxon>
        <taxon>Timematodea</taxon>
        <taxon>Timematoidea</taxon>
        <taxon>Timematidae</taxon>
        <taxon>Timema</taxon>
    </lineage>
</organism>
<keyword evidence="1" id="KW-1133">Transmembrane helix</keyword>
<sequence length="521" mass="57729">MVWQHRPWGGCEILQRPPVNNKELRPRPVLVLALVIGTVLALALVIGTVLVLSLVIGTVLVLTLAIEVGWLCYSKTIPHLTRGWVALLLQDNPPFDQRMGGCATPRQSPPILPEDEWLYYSKTIRSFDQRMESNCLQLLDIRVPQFAELYDSVTLSCEFDLAGGKLYSVKWYKDDFEFFRYIPDNNPPSSALPLPGIHVELSLSNMTTLRLTKLSFASTGTYSCEVSMEAPKFNTVMNSRNMTVRVLSARETDTSQTFVQVVAVVLAVVTNTTESRSSDTNTYWDSIELVESPWRDKCRVLIGTFDESTMEVKVASDPLVRVKRAESHGIQRRDAPRLEMTPPHDITRDTLDWFETRHREIAFSSRQSKHASSITLLAPSHFCNKCLSPTLLFQVPLSHTSVPSASLPHFCYMCLSPTLLLHVPLSHTSVTCASISQTSVTCASLSQTSVTCASFPHTSVTSASLSHTYVTSASLSHTSVTSASLSHTSVTSASLSHPPTSPSSDPFSNNSLKFRYCVPRS</sequence>
<evidence type="ECO:0000256" key="1">
    <source>
        <dbReference type="SAM" id="Phobius"/>
    </source>
</evidence>
<dbReference type="InterPro" id="IPR003599">
    <property type="entry name" value="Ig_sub"/>
</dbReference>
<dbReference type="PROSITE" id="PS50835">
    <property type="entry name" value="IG_LIKE"/>
    <property type="match status" value="1"/>
</dbReference>
<dbReference type="SMART" id="SM00409">
    <property type="entry name" value="IG"/>
    <property type="match status" value="1"/>
</dbReference>
<dbReference type="FunFam" id="2.60.40.10:FF:000437">
    <property type="entry name" value="Beat-IIIc, isoform A"/>
    <property type="match status" value="1"/>
</dbReference>
<dbReference type="PANTHER" id="PTHR21261:SF15">
    <property type="entry name" value="BEATEN PATH IIIA, ISOFORM D-RELATED"/>
    <property type="match status" value="1"/>
</dbReference>
<reference evidence="3" key="1">
    <citation type="submission" date="2020-11" db="EMBL/GenBank/DDBJ databases">
        <authorList>
            <person name="Tran Van P."/>
        </authorList>
    </citation>
    <scope>NUCLEOTIDE SEQUENCE</scope>
</reference>
<evidence type="ECO:0000313" key="3">
    <source>
        <dbReference type="EMBL" id="CAD7443251.1"/>
    </source>
</evidence>
<protein>
    <recommendedName>
        <fullName evidence="2">Ig-like domain-containing protein</fullName>
    </recommendedName>
</protein>